<feature type="compositionally biased region" description="Basic and acidic residues" evidence="1">
    <location>
        <begin position="21"/>
        <end position="65"/>
    </location>
</feature>
<organism evidence="2 3">
    <name type="scientific">Caenorhabditis tropicalis</name>
    <dbReference type="NCBI Taxonomy" id="1561998"/>
    <lineage>
        <taxon>Eukaryota</taxon>
        <taxon>Metazoa</taxon>
        <taxon>Ecdysozoa</taxon>
        <taxon>Nematoda</taxon>
        <taxon>Chromadorea</taxon>
        <taxon>Rhabditida</taxon>
        <taxon>Rhabditina</taxon>
        <taxon>Rhabditomorpha</taxon>
        <taxon>Rhabditoidea</taxon>
        <taxon>Rhabditidae</taxon>
        <taxon>Peloderinae</taxon>
        <taxon>Caenorhabditis</taxon>
    </lineage>
</organism>
<evidence type="ECO:0000256" key="1">
    <source>
        <dbReference type="SAM" id="MobiDB-lite"/>
    </source>
</evidence>
<protein>
    <submittedName>
        <fullName evidence="3">ATP synthase beta subunit</fullName>
    </submittedName>
</protein>
<evidence type="ECO:0000313" key="3">
    <source>
        <dbReference type="WBParaSite" id="Csp11.Scaffold248.g688.t1"/>
    </source>
</evidence>
<feature type="compositionally biased region" description="Basic and acidic residues" evidence="1">
    <location>
        <begin position="141"/>
        <end position="155"/>
    </location>
</feature>
<evidence type="ECO:0000313" key="2">
    <source>
        <dbReference type="Proteomes" id="UP000095282"/>
    </source>
</evidence>
<keyword evidence="2" id="KW-1185">Reference proteome</keyword>
<accession>A0A1I7SY29</accession>
<feature type="compositionally biased region" description="Low complexity" evidence="1">
    <location>
        <begin position="94"/>
        <end position="107"/>
    </location>
</feature>
<feature type="compositionally biased region" description="Basic and acidic residues" evidence="1">
    <location>
        <begin position="115"/>
        <end position="128"/>
    </location>
</feature>
<dbReference type="WBParaSite" id="Csp11.Scaffold248.g688.t1">
    <property type="protein sequence ID" value="Csp11.Scaffold248.g688.t1"/>
    <property type="gene ID" value="Csp11.Scaffold248.g688"/>
</dbReference>
<reference evidence="3" key="1">
    <citation type="submission" date="2016-11" db="UniProtKB">
        <authorList>
            <consortium name="WormBaseParasite"/>
        </authorList>
    </citation>
    <scope>IDENTIFICATION</scope>
</reference>
<feature type="compositionally biased region" description="Basic and acidic residues" evidence="1">
    <location>
        <begin position="79"/>
        <end position="91"/>
    </location>
</feature>
<dbReference type="AlphaFoldDB" id="A0A1I7SY29"/>
<proteinExistence type="predicted"/>
<sequence length="377" mass="42653">PEAPRHVERLFLDGACALRHLDQQRPEGDERGEQHHHLVRRPDEEQEQRHERDARDGTEEVDRRSGIPVGGGDPSDEYPEWHGHDRADHHARSGLQQGRQGRAPGRGLTELTEQSAEHCGERRQRCLGDDPEAGDHLPQQHRADDADRTEPERTHSLVHGVPFLLAVLEREEAIRGHGLLKPSVLDQRVLEFHQRLRVDVGPVLREFQLVHDSRLLGNIGEELADMLAHQIGVRVRVLAGLRHRRTEPFQQIGVARREVDLREVHVERAAGRQRLGVLEDQVDAVDLQCGHGRSPDEDRRVDLAAGERGEPLRPGQLDELHVVRVAAVLRHRNADADRCQIVEGGDRDALADEILRGLERRVLRHDGGLLLFAADDR</sequence>
<name>A0A1I7SY29_9PELO</name>
<feature type="region of interest" description="Disordered" evidence="1">
    <location>
        <begin position="21"/>
        <end position="155"/>
    </location>
</feature>
<dbReference type="Proteomes" id="UP000095282">
    <property type="component" value="Unplaced"/>
</dbReference>